<keyword evidence="4" id="KW-1185">Reference proteome</keyword>
<reference evidence="3" key="3">
    <citation type="submission" date="2018-08" db="UniProtKB">
        <authorList>
            <consortium name="EnsemblPlants"/>
        </authorList>
    </citation>
    <scope>IDENTIFICATION</scope>
    <source>
        <strain evidence="3">cv. Bd21</strain>
    </source>
</reference>
<dbReference type="Proteomes" id="UP000008810">
    <property type="component" value="Chromosome 1"/>
</dbReference>
<evidence type="ECO:0000256" key="1">
    <source>
        <dbReference type="SAM" id="MobiDB-lite"/>
    </source>
</evidence>
<dbReference type="Gramene" id="PNT74898">
    <property type="protein sequence ID" value="PNT74898"/>
    <property type="gene ID" value="BRADI_1g24131v3"/>
</dbReference>
<dbReference type="AlphaFoldDB" id="A0A2K2DKU0"/>
<evidence type="ECO:0000313" key="4">
    <source>
        <dbReference type="Proteomes" id="UP000008810"/>
    </source>
</evidence>
<proteinExistence type="predicted"/>
<protein>
    <submittedName>
        <fullName evidence="2 3">Uncharacterized protein</fullName>
    </submittedName>
</protein>
<evidence type="ECO:0000313" key="3">
    <source>
        <dbReference type="EnsemblPlants" id="PNT74898"/>
    </source>
</evidence>
<evidence type="ECO:0000313" key="2">
    <source>
        <dbReference type="EMBL" id="PNT74898.1"/>
    </source>
</evidence>
<sequence length="121" mass="13097">MGDPKNHASHLASRTIHSPSLPRPQPPITAPAPMASPPRYGARSSAARTVEPRRRQGSGLAGSWKTAIRRWMSSTLNPPRAYAVLPVHPPARSRTPARRTIASTVLRPAAGQLLRTRSIDC</sequence>
<dbReference type="InParanoid" id="A0A2K2DKU0"/>
<gene>
    <name evidence="2" type="ORF">BRADI_1g24131v3</name>
</gene>
<name>A0A2K2DKU0_BRADI</name>
<organism evidence="2">
    <name type="scientific">Brachypodium distachyon</name>
    <name type="common">Purple false brome</name>
    <name type="synonym">Trachynia distachya</name>
    <dbReference type="NCBI Taxonomy" id="15368"/>
    <lineage>
        <taxon>Eukaryota</taxon>
        <taxon>Viridiplantae</taxon>
        <taxon>Streptophyta</taxon>
        <taxon>Embryophyta</taxon>
        <taxon>Tracheophyta</taxon>
        <taxon>Spermatophyta</taxon>
        <taxon>Magnoliopsida</taxon>
        <taxon>Liliopsida</taxon>
        <taxon>Poales</taxon>
        <taxon>Poaceae</taxon>
        <taxon>BOP clade</taxon>
        <taxon>Pooideae</taxon>
        <taxon>Stipodae</taxon>
        <taxon>Brachypodieae</taxon>
        <taxon>Brachypodium</taxon>
    </lineage>
</organism>
<dbReference type="EnsemblPlants" id="PNT74898">
    <property type="protein sequence ID" value="PNT74898"/>
    <property type="gene ID" value="BRADI_1g24131v3"/>
</dbReference>
<feature type="region of interest" description="Disordered" evidence="1">
    <location>
        <begin position="1"/>
        <end position="64"/>
    </location>
</feature>
<reference evidence="2" key="2">
    <citation type="submission" date="2017-06" db="EMBL/GenBank/DDBJ databases">
        <title>WGS assembly of Brachypodium distachyon.</title>
        <authorList>
            <consortium name="The International Brachypodium Initiative"/>
            <person name="Lucas S."/>
            <person name="Harmon-Smith M."/>
            <person name="Lail K."/>
            <person name="Tice H."/>
            <person name="Grimwood J."/>
            <person name="Bruce D."/>
            <person name="Barry K."/>
            <person name="Shu S."/>
            <person name="Lindquist E."/>
            <person name="Wang M."/>
            <person name="Pitluck S."/>
            <person name="Vogel J.P."/>
            <person name="Garvin D.F."/>
            <person name="Mockler T.C."/>
            <person name="Schmutz J."/>
            <person name="Rokhsar D."/>
            <person name="Bevan M.W."/>
        </authorList>
    </citation>
    <scope>NUCLEOTIDE SEQUENCE</scope>
    <source>
        <strain evidence="2">Bd21</strain>
    </source>
</reference>
<reference evidence="2 3" key="1">
    <citation type="journal article" date="2010" name="Nature">
        <title>Genome sequencing and analysis of the model grass Brachypodium distachyon.</title>
        <authorList>
            <consortium name="International Brachypodium Initiative"/>
        </authorList>
    </citation>
    <scope>NUCLEOTIDE SEQUENCE [LARGE SCALE GENOMIC DNA]</scope>
    <source>
        <strain evidence="2 3">Bd21</strain>
    </source>
</reference>
<feature type="compositionally biased region" description="Pro residues" evidence="1">
    <location>
        <begin position="21"/>
        <end position="36"/>
    </location>
</feature>
<dbReference type="EMBL" id="CM000880">
    <property type="protein sequence ID" value="PNT74898.1"/>
    <property type="molecule type" value="Genomic_DNA"/>
</dbReference>
<accession>A0A2K2DKU0</accession>